<name>A0A7R9W2A7_9STRA</name>
<organism evidence="1">
    <name type="scientific">Pseudictyota dubia</name>
    <dbReference type="NCBI Taxonomy" id="2749911"/>
    <lineage>
        <taxon>Eukaryota</taxon>
        <taxon>Sar</taxon>
        <taxon>Stramenopiles</taxon>
        <taxon>Ochrophyta</taxon>
        <taxon>Bacillariophyta</taxon>
        <taxon>Mediophyceae</taxon>
        <taxon>Biddulphiophycidae</taxon>
        <taxon>Eupodiscales</taxon>
        <taxon>Odontellaceae</taxon>
        <taxon>Pseudictyota</taxon>
    </lineage>
</organism>
<dbReference type="AlphaFoldDB" id="A0A7R9W2A7"/>
<accession>A0A7R9W2A7</accession>
<evidence type="ECO:0000313" key="1">
    <source>
        <dbReference type="EMBL" id="CAD8312415.1"/>
    </source>
</evidence>
<proteinExistence type="predicted"/>
<dbReference type="EMBL" id="HBED01022433">
    <property type="protein sequence ID" value="CAD8312415.1"/>
    <property type="molecule type" value="Transcribed_RNA"/>
</dbReference>
<sequence>MEHLAYARWVAPNWIKADAERYTALSCRFWMTYIVADCVSSVLKLKELGRRRGKLEEEEQNGTITDEEASTKRKEIDKGVKHQWLHIARCAFFTLPAINWSLPKWERDPWLSEHVVNGLMFAESVTCFYQSVCATKN</sequence>
<protein>
    <submittedName>
        <fullName evidence="1">Uncharacterized protein</fullName>
    </submittedName>
</protein>
<gene>
    <name evidence="1" type="ORF">TDUB1175_LOCUS11204</name>
</gene>
<reference evidence="1" key="1">
    <citation type="submission" date="2021-01" db="EMBL/GenBank/DDBJ databases">
        <authorList>
            <person name="Corre E."/>
            <person name="Pelletier E."/>
            <person name="Niang G."/>
            <person name="Scheremetjew M."/>
            <person name="Finn R."/>
            <person name="Kale V."/>
            <person name="Holt S."/>
            <person name="Cochrane G."/>
            <person name="Meng A."/>
            <person name="Brown T."/>
            <person name="Cohen L."/>
        </authorList>
    </citation>
    <scope>NUCLEOTIDE SEQUENCE</scope>
    <source>
        <strain evidence="1">CCMP147</strain>
    </source>
</reference>